<dbReference type="Gene3D" id="3.40.50.620">
    <property type="entry name" value="HUPs"/>
    <property type="match status" value="1"/>
</dbReference>
<dbReference type="AlphaFoldDB" id="A0A4C1YR96"/>
<dbReference type="GO" id="GO:0006420">
    <property type="term" value="P:arginyl-tRNA aminoacylation"/>
    <property type="evidence" value="ECO:0007669"/>
    <property type="project" value="InterPro"/>
</dbReference>
<evidence type="ECO:0000313" key="13">
    <source>
        <dbReference type="Proteomes" id="UP000299102"/>
    </source>
</evidence>
<keyword evidence="5" id="KW-0067">ATP-binding</keyword>
<dbReference type="InterPro" id="IPR008909">
    <property type="entry name" value="DALR_anticod-bd"/>
</dbReference>
<evidence type="ECO:0000259" key="11">
    <source>
        <dbReference type="SMART" id="SM00836"/>
    </source>
</evidence>
<comment type="similarity">
    <text evidence="1">Belongs to the class-I aminoacyl-tRNA synthetase family.</text>
</comment>
<dbReference type="GO" id="GO:0005739">
    <property type="term" value="C:mitochondrion"/>
    <property type="evidence" value="ECO:0007669"/>
    <property type="project" value="TreeGrafter"/>
</dbReference>
<organism evidence="12 13">
    <name type="scientific">Eumeta variegata</name>
    <name type="common">Bagworm moth</name>
    <name type="synonym">Eumeta japonica</name>
    <dbReference type="NCBI Taxonomy" id="151549"/>
    <lineage>
        <taxon>Eukaryota</taxon>
        <taxon>Metazoa</taxon>
        <taxon>Ecdysozoa</taxon>
        <taxon>Arthropoda</taxon>
        <taxon>Hexapoda</taxon>
        <taxon>Insecta</taxon>
        <taxon>Pterygota</taxon>
        <taxon>Neoptera</taxon>
        <taxon>Endopterygota</taxon>
        <taxon>Lepidoptera</taxon>
        <taxon>Glossata</taxon>
        <taxon>Ditrysia</taxon>
        <taxon>Tineoidea</taxon>
        <taxon>Psychidae</taxon>
        <taxon>Oiketicinae</taxon>
        <taxon>Eumeta</taxon>
    </lineage>
</organism>
<evidence type="ECO:0000256" key="8">
    <source>
        <dbReference type="ARBA" id="ARBA00039495"/>
    </source>
</evidence>
<evidence type="ECO:0000256" key="9">
    <source>
        <dbReference type="ARBA" id="ARBA00049339"/>
    </source>
</evidence>
<reference evidence="12 13" key="1">
    <citation type="journal article" date="2019" name="Commun. Biol.">
        <title>The bagworm genome reveals a unique fibroin gene that provides high tensile strength.</title>
        <authorList>
            <person name="Kono N."/>
            <person name="Nakamura H."/>
            <person name="Ohtoshi R."/>
            <person name="Tomita M."/>
            <person name="Numata K."/>
            <person name="Arakawa K."/>
        </authorList>
    </citation>
    <scope>NUCLEOTIDE SEQUENCE [LARGE SCALE GENOMIC DNA]</scope>
</reference>
<gene>
    <name evidence="12" type="primary">argS1</name>
    <name evidence="12" type="ORF">EVAR_45027_1</name>
</gene>
<dbReference type="GO" id="GO:0005524">
    <property type="term" value="F:ATP binding"/>
    <property type="evidence" value="ECO:0007669"/>
    <property type="project" value="UniProtKB-KW"/>
</dbReference>
<evidence type="ECO:0000256" key="6">
    <source>
        <dbReference type="ARBA" id="ARBA00022917"/>
    </source>
</evidence>
<sequence>MDEATCDILGSTAVIINDLKQKRTKDYTFDWDKALQSEGDSGIKLQYLHCRLWSLEQSCGVYVPNECHPEYITEPIIHDLITELANFEQILKMSKEEYEACILVNYLFRLAHRVNRVFNQLKVKGTNPDTAAQRLLVFNASRLIIKKSLEILGVKPLNQM</sequence>
<evidence type="ECO:0000256" key="4">
    <source>
        <dbReference type="ARBA" id="ARBA00022741"/>
    </source>
</evidence>
<dbReference type="PANTHER" id="PTHR11956:SF11">
    <property type="entry name" value="ARGININE--TRNA LIGASE, MITOCHONDRIAL-RELATED"/>
    <property type="match status" value="1"/>
</dbReference>
<comment type="caution">
    <text evidence="12">The sequence shown here is derived from an EMBL/GenBank/DDBJ whole genome shotgun (WGS) entry which is preliminary data.</text>
</comment>
<evidence type="ECO:0000256" key="3">
    <source>
        <dbReference type="ARBA" id="ARBA00022598"/>
    </source>
</evidence>
<comment type="function">
    <text evidence="10">Catalyzes the attachment of arginine to tRNA(Arg) in a two-step reaction: arginine is first activated by ATP to form Arg-AMP and then transferred to the acceptor end of tRNA(Arg).</text>
</comment>
<dbReference type="Gene3D" id="1.10.730.10">
    <property type="entry name" value="Isoleucyl-tRNA Synthetase, Domain 1"/>
    <property type="match status" value="1"/>
</dbReference>
<dbReference type="GO" id="GO:0032543">
    <property type="term" value="P:mitochondrial translation"/>
    <property type="evidence" value="ECO:0007669"/>
    <property type="project" value="TreeGrafter"/>
</dbReference>
<keyword evidence="13" id="KW-1185">Reference proteome</keyword>
<protein>
    <recommendedName>
        <fullName evidence="8">Probable arginine--tRNA ligase, mitochondrial</fullName>
        <ecNumber evidence="2">6.1.1.19</ecNumber>
    </recommendedName>
</protein>
<evidence type="ECO:0000256" key="1">
    <source>
        <dbReference type="ARBA" id="ARBA00005594"/>
    </source>
</evidence>
<dbReference type="InterPro" id="IPR001278">
    <property type="entry name" value="Arg-tRNA-ligase"/>
</dbReference>
<keyword evidence="6" id="KW-0648">Protein biosynthesis</keyword>
<dbReference type="InterPro" id="IPR014729">
    <property type="entry name" value="Rossmann-like_a/b/a_fold"/>
</dbReference>
<proteinExistence type="inferred from homology"/>
<dbReference type="FunFam" id="1.10.730.10:FF:000006">
    <property type="entry name" value="Arginyl-tRNA synthetase 2, mitochondrial"/>
    <property type="match status" value="1"/>
</dbReference>
<comment type="catalytic activity">
    <reaction evidence="9">
        <text>tRNA(Arg) + L-arginine + ATP = L-arginyl-tRNA(Arg) + AMP + diphosphate</text>
        <dbReference type="Rhea" id="RHEA:20301"/>
        <dbReference type="Rhea" id="RHEA-COMP:9658"/>
        <dbReference type="Rhea" id="RHEA-COMP:9673"/>
        <dbReference type="ChEBI" id="CHEBI:30616"/>
        <dbReference type="ChEBI" id="CHEBI:32682"/>
        <dbReference type="ChEBI" id="CHEBI:33019"/>
        <dbReference type="ChEBI" id="CHEBI:78442"/>
        <dbReference type="ChEBI" id="CHEBI:78513"/>
        <dbReference type="ChEBI" id="CHEBI:456215"/>
        <dbReference type="EC" id="6.1.1.19"/>
    </reaction>
</comment>
<dbReference type="EMBL" id="BGZK01001311">
    <property type="protein sequence ID" value="GBP76947.1"/>
    <property type="molecule type" value="Genomic_DNA"/>
</dbReference>
<dbReference type="SUPFAM" id="SSF47323">
    <property type="entry name" value="Anticodon-binding domain of a subclass of class I aminoacyl-tRNA synthetases"/>
    <property type="match status" value="1"/>
</dbReference>
<keyword evidence="7" id="KW-0030">Aminoacyl-tRNA synthetase</keyword>
<dbReference type="OrthoDB" id="68056at2759"/>
<dbReference type="SMART" id="SM00836">
    <property type="entry name" value="DALR_1"/>
    <property type="match status" value="1"/>
</dbReference>
<feature type="domain" description="DALR anticodon binding" evidence="11">
    <location>
        <begin position="45"/>
        <end position="160"/>
    </location>
</feature>
<dbReference type="STRING" id="151549.A0A4C1YR96"/>
<evidence type="ECO:0000256" key="2">
    <source>
        <dbReference type="ARBA" id="ARBA00012837"/>
    </source>
</evidence>
<evidence type="ECO:0000256" key="5">
    <source>
        <dbReference type="ARBA" id="ARBA00022840"/>
    </source>
</evidence>
<dbReference type="EC" id="6.1.1.19" evidence="2"/>
<dbReference type="InterPro" id="IPR009080">
    <property type="entry name" value="tRNAsynth_Ia_anticodon-bd"/>
</dbReference>
<keyword evidence="3 12" id="KW-0436">Ligase</keyword>
<dbReference type="PANTHER" id="PTHR11956">
    <property type="entry name" value="ARGINYL-TRNA SYNTHETASE"/>
    <property type="match status" value="1"/>
</dbReference>
<dbReference type="Proteomes" id="UP000299102">
    <property type="component" value="Unassembled WGS sequence"/>
</dbReference>
<evidence type="ECO:0000256" key="7">
    <source>
        <dbReference type="ARBA" id="ARBA00023146"/>
    </source>
</evidence>
<dbReference type="Pfam" id="PF05746">
    <property type="entry name" value="DALR_1"/>
    <property type="match status" value="1"/>
</dbReference>
<dbReference type="GO" id="GO:0004814">
    <property type="term" value="F:arginine-tRNA ligase activity"/>
    <property type="evidence" value="ECO:0007669"/>
    <property type="project" value="UniProtKB-EC"/>
</dbReference>
<evidence type="ECO:0000313" key="12">
    <source>
        <dbReference type="EMBL" id="GBP76947.1"/>
    </source>
</evidence>
<evidence type="ECO:0000256" key="10">
    <source>
        <dbReference type="ARBA" id="ARBA00049595"/>
    </source>
</evidence>
<name>A0A4C1YR96_EUMVA</name>
<accession>A0A4C1YR96</accession>
<keyword evidence="4" id="KW-0547">Nucleotide-binding</keyword>